<accession>A0ABV7DPC0</accession>
<evidence type="ECO:0000313" key="2">
    <source>
        <dbReference type="EMBL" id="MFC3084858.1"/>
    </source>
</evidence>
<proteinExistence type="predicted"/>
<gene>
    <name evidence="2" type="ORF">ACFOD6_02240</name>
</gene>
<comment type="caution">
    <text evidence="2">The sequence shown here is derived from an EMBL/GenBank/DDBJ whole genome shotgun (WGS) entry which is preliminary data.</text>
</comment>
<name>A0ABV7DPC0_9RHOB</name>
<sequence length="184" mass="20110">MTAIPLPLRPGETLLWEGRPAPGFHQRGKRLFLMVFGLPFLLIGLAVFFLGLHRLTEAASTSDAGLAVFFAAFGLPFLGLGGFLVLGPFVEARTASRYIRYALTTRAAYVLRSGPFPSLKVYPIVPATALELEPGRLADTVWLHARLERDSDGDSGTIKSGFENIAEGEKVFHLIRDVQERAGQ</sequence>
<evidence type="ECO:0008006" key="4">
    <source>
        <dbReference type="Google" id="ProtNLM"/>
    </source>
</evidence>
<dbReference type="EMBL" id="JBHRSM010000001">
    <property type="protein sequence ID" value="MFC3084858.1"/>
    <property type="molecule type" value="Genomic_DNA"/>
</dbReference>
<keyword evidence="1" id="KW-0472">Membrane</keyword>
<dbReference type="RefSeq" id="WP_197642658.1">
    <property type="nucleotide sequence ID" value="NZ_JAEACP010000005.1"/>
</dbReference>
<feature type="transmembrane region" description="Helical" evidence="1">
    <location>
        <begin position="64"/>
        <end position="90"/>
    </location>
</feature>
<dbReference type="Proteomes" id="UP001595445">
    <property type="component" value="Unassembled WGS sequence"/>
</dbReference>
<protein>
    <recommendedName>
        <fullName evidence="4">PH domain-containing protein</fullName>
    </recommendedName>
</protein>
<evidence type="ECO:0000256" key="1">
    <source>
        <dbReference type="SAM" id="Phobius"/>
    </source>
</evidence>
<keyword evidence="3" id="KW-1185">Reference proteome</keyword>
<organism evidence="2 3">
    <name type="scientific">Tabrizicola soli</name>
    <dbReference type="NCBI Taxonomy" id="2185115"/>
    <lineage>
        <taxon>Bacteria</taxon>
        <taxon>Pseudomonadati</taxon>
        <taxon>Pseudomonadota</taxon>
        <taxon>Alphaproteobacteria</taxon>
        <taxon>Rhodobacterales</taxon>
        <taxon>Paracoccaceae</taxon>
        <taxon>Tabrizicola</taxon>
    </lineage>
</organism>
<reference evidence="3" key="1">
    <citation type="journal article" date="2019" name="Int. J. Syst. Evol. Microbiol.">
        <title>The Global Catalogue of Microorganisms (GCM) 10K type strain sequencing project: providing services to taxonomists for standard genome sequencing and annotation.</title>
        <authorList>
            <consortium name="The Broad Institute Genomics Platform"/>
            <consortium name="The Broad Institute Genome Sequencing Center for Infectious Disease"/>
            <person name="Wu L."/>
            <person name="Ma J."/>
        </authorList>
    </citation>
    <scope>NUCLEOTIDE SEQUENCE [LARGE SCALE GENOMIC DNA]</scope>
    <source>
        <strain evidence="3">KCTC 62102</strain>
    </source>
</reference>
<keyword evidence="1" id="KW-0812">Transmembrane</keyword>
<feature type="transmembrane region" description="Helical" evidence="1">
    <location>
        <begin position="31"/>
        <end position="52"/>
    </location>
</feature>
<keyword evidence="1" id="KW-1133">Transmembrane helix</keyword>
<evidence type="ECO:0000313" key="3">
    <source>
        <dbReference type="Proteomes" id="UP001595445"/>
    </source>
</evidence>